<dbReference type="EMBL" id="SJZI01000050">
    <property type="protein sequence ID" value="TCJ12522.1"/>
    <property type="molecule type" value="Genomic_DNA"/>
</dbReference>
<evidence type="ECO:0000256" key="1">
    <source>
        <dbReference type="ARBA" id="ARBA00022723"/>
    </source>
</evidence>
<name>A0A4R1B369_9BACT</name>
<evidence type="ECO:0000313" key="4">
    <source>
        <dbReference type="EMBL" id="TCJ12522.1"/>
    </source>
</evidence>
<comment type="caution">
    <text evidence="4">The sequence shown here is derived from an EMBL/GenBank/DDBJ whole genome shotgun (WGS) entry which is preliminary data.</text>
</comment>
<keyword evidence="5" id="KW-1185">Reference proteome</keyword>
<keyword evidence="1" id="KW-0479">Metal-binding</keyword>
<dbReference type="GO" id="GO:0046872">
    <property type="term" value="F:metal ion binding"/>
    <property type="evidence" value="ECO:0007669"/>
    <property type="project" value="UniProtKB-KW"/>
</dbReference>
<dbReference type="CDD" id="cd09988">
    <property type="entry name" value="Formimidoylglutamase"/>
    <property type="match status" value="1"/>
</dbReference>
<gene>
    <name evidence="4" type="ORF">EPD60_14700</name>
</gene>
<dbReference type="AlphaFoldDB" id="A0A4R1B369"/>
<dbReference type="InterPro" id="IPR023696">
    <property type="entry name" value="Ureohydrolase_dom_sf"/>
</dbReference>
<dbReference type="Pfam" id="PF00491">
    <property type="entry name" value="Arginase"/>
    <property type="match status" value="1"/>
</dbReference>
<dbReference type="PANTHER" id="PTHR11358">
    <property type="entry name" value="ARGINASE/AGMATINASE"/>
    <property type="match status" value="1"/>
</dbReference>
<dbReference type="PROSITE" id="PS51409">
    <property type="entry name" value="ARGINASE_2"/>
    <property type="match status" value="1"/>
</dbReference>
<organism evidence="4 5">
    <name type="scientific">Flaviaesturariibacter flavus</name>
    <dbReference type="NCBI Taxonomy" id="2502780"/>
    <lineage>
        <taxon>Bacteria</taxon>
        <taxon>Pseudomonadati</taxon>
        <taxon>Bacteroidota</taxon>
        <taxon>Chitinophagia</taxon>
        <taxon>Chitinophagales</taxon>
        <taxon>Chitinophagaceae</taxon>
        <taxon>Flaviaestuariibacter</taxon>
    </lineage>
</organism>
<dbReference type="OrthoDB" id="931936at2"/>
<evidence type="ECO:0000313" key="5">
    <source>
        <dbReference type="Proteomes" id="UP000295334"/>
    </source>
</evidence>
<comment type="similarity">
    <text evidence="3">Belongs to the arginase family.</text>
</comment>
<proteinExistence type="inferred from homology"/>
<dbReference type="RefSeq" id="WP_131450278.1">
    <property type="nucleotide sequence ID" value="NZ_SJZI01000050.1"/>
</dbReference>
<sequence length="377" mass="42532">MSDYLNLVDFLEPVNTAILSEDIGYKEGQIGKVIATFDESFPDLDAAQLVLVGCPEQRGAGIKAPSSAADAVRQAFYSLYYWHADVAIADVGNVKTGSSVADSYAALKIVVRELMNIGKRVVVLGGSHDLTLAQYYAFADDQKSIEAVGIDAVVDIHIDSPRRADNFLMEMLTAEPNFMTHYNHLAFQSYFVHPRMLETMDKLRFDCFRVGTVKEHLEEMEPVIRSCHLLTFDISAFAHAFAPATMLSPNGLNGEEACTLMQYAGMSPNMQCIGIYGYQPEKDRDGLTAMQVAHMLWYLIDGCSRGAREVSLDERDHFNEFHTLFAEVDTLFLQSKRTGRWWMQLPDERFIACSYRDYQQASSNDIPERWLRAQERP</sequence>
<dbReference type="GO" id="GO:0008783">
    <property type="term" value="F:agmatinase activity"/>
    <property type="evidence" value="ECO:0007669"/>
    <property type="project" value="TreeGrafter"/>
</dbReference>
<evidence type="ECO:0000256" key="2">
    <source>
        <dbReference type="ARBA" id="ARBA00022801"/>
    </source>
</evidence>
<dbReference type="PANTHER" id="PTHR11358:SF26">
    <property type="entry name" value="GUANIDINO ACID HYDROLASE, MITOCHONDRIAL"/>
    <property type="match status" value="1"/>
</dbReference>
<reference evidence="4 5" key="1">
    <citation type="submission" date="2019-03" db="EMBL/GenBank/DDBJ databases">
        <authorList>
            <person name="Kim M.K.M."/>
        </authorList>
    </citation>
    <scope>NUCLEOTIDE SEQUENCE [LARGE SCALE GENOMIC DNA]</scope>
    <source>
        <strain evidence="4 5">17J68-12</strain>
    </source>
</reference>
<keyword evidence="2" id="KW-0378">Hydrolase</keyword>
<protein>
    <submittedName>
        <fullName evidence="4">Arginase</fullName>
    </submittedName>
</protein>
<dbReference type="Gene3D" id="3.40.800.10">
    <property type="entry name" value="Ureohydrolase domain"/>
    <property type="match status" value="1"/>
</dbReference>
<dbReference type="GO" id="GO:0033389">
    <property type="term" value="P:putrescine biosynthetic process from arginine, via agmatine"/>
    <property type="evidence" value="ECO:0007669"/>
    <property type="project" value="TreeGrafter"/>
</dbReference>
<dbReference type="SUPFAM" id="SSF52768">
    <property type="entry name" value="Arginase/deacetylase"/>
    <property type="match status" value="1"/>
</dbReference>
<dbReference type="InterPro" id="IPR006035">
    <property type="entry name" value="Ureohydrolase"/>
</dbReference>
<evidence type="ECO:0000256" key="3">
    <source>
        <dbReference type="PROSITE-ProRule" id="PRU00742"/>
    </source>
</evidence>
<accession>A0A4R1B369</accession>
<dbReference type="Proteomes" id="UP000295334">
    <property type="component" value="Unassembled WGS sequence"/>
</dbReference>